<dbReference type="Proteomes" id="UP000204667">
    <property type="component" value="Segment"/>
</dbReference>
<proteinExistence type="predicted"/>
<sequence length="68" mass="7997">MQFELAILSFRCYLCLIVSWNLSHGRLNRSVPLDETWHLARLLIILCQLIPKYFKKSSKNNTQSKMAD</sequence>
<protein>
    <submittedName>
        <fullName evidence="1">Uncharacterized protein</fullName>
    </submittedName>
</protein>
<evidence type="ECO:0000313" key="2">
    <source>
        <dbReference type="Proteomes" id="UP000204667"/>
    </source>
</evidence>
<reference evidence="1 2" key="1">
    <citation type="journal article" date="2016" name="Sci. Rep.">
        <title>Genome sequence of Perigonia lusca single nucleopolyhedrovirus: insights into the evolution of a nucleotide metabolism enzyme in the family Baculoviridae.</title>
        <authorList>
            <person name="Ardisson-Araujo D.M."/>
            <person name="Lima R.N."/>
            <person name="Melo F.L."/>
            <person name="Clem R.J."/>
            <person name="Huang N."/>
            <person name="Bao S.N."/>
            <person name="Sosa-Gomez D.R."/>
            <person name="Ribeiro B.M."/>
        </authorList>
    </citation>
    <scope>NUCLEOTIDE SEQUENCE [LARGE SCALE GENOMIC DNA]</scope>
</reference>
<keyword evidence="2" id="KW-1185">Reference proteome</keyword>
<dbReference type="KEGG" id="vg:26040065"/>
<accession>A0A0M3WN09</accession>
<dbReference type="GeneID" id="26040065"/>
<dbReference type="RefSeq" id="YP_009165648.1">
    <property type="nucleotide sequence ID" value="NC_027923.1"/>
</dbReference>
<organism evidence="1 2">
    <name type="scientific">Perigonia lusca single nucleopolyhedrovirus</name>
    <dbReference type="NCBI Taxonomy" id="1675865"/>
    <lineage>
        <taxon>Viruses</taxon>
        <taxon>Viruses incertae sedis</taxon>
        <taxon>Naldaviricetes</taxon>
        <taxon>Lefavirales</taxon>
        <taxon>Baculoviridae</taxon>
        <taxon>Alphabaculovirus</taxon>
        <taxon>Alphabaculovirus peluscae</taxon>
        <taxon>Perigonia lusca nucleopolyhedrovirus</taxon>
    </lineage>
</organism>
<evidence type="ECO:0000313" key="1">
    <source>
        <dbReference type="EMBL" id="AKN80575.1"/>
    </source>
</evidence>
<dbReference type="EMBL" id="KM596836">
    <property type="protein sequence ID" value="AKN80575.1"/>
    <property type="molecule type" value="Genomic_DNA"/>
</dbReference>
<gene>
    <name evidence="1" type="primary">PeluOrf-48</name>
</gene>
<name>A0A0M3WN09_9ABAC</name>